<dbReference type="Proteomes" id="UP000264310">
    <property type="component" value="Unassembled WGS sequence"/>
</dbReference>
<evidence type="ECO:0000313" key="3">
    <source>
        <dbReference type="EMBL" id="RFC64554.1"/>
    </source>
</evidence>
<organism evidence="3 4">
    <name type="scientific">Fulvimarina endophytica</name>
    <dbReference type="NCBI Taxonomy" id="2293836"/>
    <lineage>
        <taxon>Bacteria</taxon>
        <taxon>Pseudomonadati</taxon>
        <taxon>Pseudomonadota</taxon>
        <taxon>Alphaproteobacteria</taxon>
        <taxon>Hyphomicrobiales</taxon>
        <taxon>Aurantimonadaceae</taxon>
        <taxon>Fulvimarina</taxon>
    </lineage>
</organism>
<evidence type="ECO:0000313" key="4">
    <source>
        <dbReference type="Proteomes" id="UP000264310"/>
    </source>
</evidence>
<proteinExistence type="inferred from homology"/>
<dbReference type="EMBL" id="QURL01000003">
    <property type="protein sequence ID" value="RFC64554.1"/>
    <property type="molecule type" value="Genomic_DNA"/>
</dbReference>
<comment type="caution">
    <text evidence="3">The sequence shown here is derived from an EMBL/GenBank/DDBJ whole genome shotgun (WGS) entry which is preliminary data.</text>
</comment>
<sequence>MTARREDLMAFLSENGIETQTVEHPPLFTVEGSRAARGEIEGAHTKNLFLKDKKGTIFLVVADEESEVALKSLHKRIGGSGRLSFASAEQMLDLLGVEPGSVTAFGVLNDREHRVSVVLDERLLNADIVNAHPLTNTATTSIRREDLLRFFRLTGHEILVTRLGDDDETSGYEANAQ</sequence>
<protein>
    <submittedName>
        <fullName evidence="3">Prolyl-tRNA synthetase associated domain-containing protein</fullName>
    </submittedName>
</protein>
<name>A0A371X692_9HYPH</name>
<keyword evidence="4" id="KW-1185">Reference proteome</keyword>
<accession>A0A371X692</accession>
<dbReference type="GO" id="GO:0002161">
    <property type="term" value="F:aminoacyl-tRNA deacylase activity"/>
    <property type="evidence" value="ECO:0007669"/>
    <property type="project" value="InterPro"/>
</dbReference>
<reference evidence="3 4" key="1">
    <citation type="submission" date="2018-08" db="EMBL/GenBank/DDBJ databases">
        <title>Fulvimarina sp. 85, whole genome shotgun sequence.</title>
        <authorList>
            <person name="Tuo L."/>
        </authorList>
    </citation>
    <scope>NUCLEOTIDE SEQUENCE [LARGE SCALE GENOMIC DNA]</scope>
    <source>
        <strain evidence="3 4">85</strain>
    </source>
</reference>
<evidence type="ECO:0000259" key="2">
    <source>
        <dbReference type="Pfam" id="PF04073"/>
    </source>
</evidence>
<dbReference type="GO" id="GO:0004812">
    <property type="term" value="F:aminoacyl-tRNA ligase activity"/>
    <property type="evidence" value="ECO:0007669"/>
    <property type="project" value="UniProtKB-KW"/>
</dbReference>
<evidence type="ECO:0000256" key="1">
    <source>
        <dbReference type="ARBA" id="ARBA00010201"/>
    </source>
</evidence>
<dbReference type="PANTHER" id="PTHR31423">
    <property type="entry name" value="YBAK DOMAIN-CONTAINING PROTEIN"/>
    <property type="match status" value="1"/>
</dbReference>
<feature type="domain" description="YbaK/aminoacyl-tRNA synthetase-associated" evidence="2">
    <location>
        <begin position="24"/>
        <end position="150"/>
    </location>
</feature>
<dbReference type="InterPro" id="IPR036754">
    <property type="entry name" value="YbaK/aa-tRNA-synt-asso_dom_sf"/>
</dbReference>
<keyword evidence="3" id="KW-0030">Aminoacyl-tRNA synthetase</keyword>
<dbReference type="FunFam" id="3.90.960.10:FF:000005">
    <property type="entry name" value="Putative prolyl-tRNA synthetase"/>
    <property type="match status" value="1"/>
</dbReference>
<dbReference type="CDD" id="cd04335">
    <property type="entry name" value="PrdX_deacylase"/>
    <property type="match status" value="1"/>
</dbReference>
<dbReference type="AlphaFoldDB" id="A0A371X692"/>
<dbReference type="InterPro" id="IPR040285">
    <property type="entry name" value="ProX/PRXD1"/>
</dbReference>
<comment type="similarity">
    <text evidence="1">Belongs to the PRORSD1 family.</text>
</comment>
<dbReference type="SUPFAM" id="SSF55826">
    <property type="entry name" value="YbaK/ProRS associated domain"/>
    <property type="match status" value="1"/>
</dbReference>
<keyword evidence="3" id="KW-0436">Ligase</keyword>
<dbReference type="Gene3D" id="3.90.960.10">
    <property type="entry name" value="YbaK/aminoacyl-tRNA synthetase-associated domain"/>
    <property type="match status" value="1"/>
</dbReference>
<dbReference type="Pfam" id="PF04073">
    <property type="entry name" value="tRNA_edit"/>
    <property type="match status" value="1"/>
</dbReference>
<dbReference type="RefSeq" id="WP_116682973.1">
    <property type="nucleotide sequence ID" value="NZ_QURL01000003.1"/>
</dbReference>
<dbReference type="OrthoDB" id="5145315at2"/>
<gene>
    <name evidence="3" type="ORF">DYI37_08090</name>
</gene>
<dbReference type="PANTHER" id="PTHR31423:SF3">
    <property type="entry name" value="PROLYL-TRNA SYNTHETASE ASSOCIATED DOMAIN-CONTAINING PROTEIN 1-RELATED"/>
    <property type="match status" value="1"/>
</dbReference>
<dbReference type="InterPro" id="IPR007214">
    <property type="entry name" value="YbaK/aa-tRNA-synth-assoc-dom"/>
</dbReference>